<name>A0A164PPX4_9AGAM</name>
<keyword evidence="3" id="KW-1185">Reference proteome</keyword>
<proteinExistence type="predicted"/>
<gene>
    <name evidence="2" type="ORF">SISNIDRAFT_469820</name>
</gene>
<sequence>MALTQFEPTVLCSPYVRQLFGDILESADSETWSSSVSDISSDDESELEEFDILLAKLVPLRVVEAHTIHSPIKEVEVPSFDTWRDIVVNEEDDKLWTTKYNINNVDQADRGSLLYSTSPRSPAKLTRGVCPKIQRARRVGIPSCKPRTISLPPTPPPKSTKVPEPIVERLKEPSGTTKPMHVRNASATYAEITKIGKSPSPSISQHKKQAI</sequence>
<protein>
    <submittedName>
        <fullName evidence="2">Uncharacterized protein</fullName>
    </submittedName>
</protein>
<evidence type="ECO:0000313" key="3">
    <source>
        <dbReference type="Proteomes" id="UP000076722"/>
    </source>
</evidence>
<dbReference type="AlphaFoldDB" id="A0A164PPX4"/>
<dbReference type="Proteomes" id="UP000076722">
    <property type="component" value="Unassembled WGS sequence"/>
</dbReference>
<organism evidence="2 3">
    <name type="scientific">Sistotremastrum niveocremeum HHB9708</name>
    <dbReference type="NCBI Taxonomy" id="1314777"/>
    <lineage>
        <taxon>Eukaryota</taxon>
        <taxon>Fungi</taxon>
        <taxon>Dikarya</taxon>
        <taxon>Basidiomycota</taxon>
        <taxon>Agaricomycotina</taxon>
        <taxon>Agaricomycetes</taxon>
        <taxon>Sistotremastrales</taxon>
        <taxon>Sistotremastraceae</taxon>
        <taxon>Sertulicium</taxon>
        <taxon>Sertulicium niveocremeum</taxon>
    </lineage>
</organism>
<evidence type="ECO:0000256" key="1">
    <source>
        <dbReference type="SAM" id="MobiDB-lite"/>
    </source>
</evidence>
<dbReference type="EMBL" id="KV419432">
    <property type="protein sequence ID" value="KZS88929.1"/>
    <property type="molecule type" value="Genomic_DNA"/>
</dbReference>
<feature type="region of interest" description="Disordered" evidence="1">
    <location>
        <begin position="143"/>
        <end position="188"/>
    </location>
</feature>
<reference evidence="2 3" key="1">
    <citation type="journal article" date="2016" name="Mol. Biol. Evol.">
        <title>Comparative Genomics of Early-Diverging Mushroom-Forming Fungi Provides Insights into the Origins of Lignocellulose Decay Capabilities.</title>
        <authorList>
            <person name="Nagy L.G."/>
            <person name="Riley R."/>
            <person name="Tritt A."/>
            <person name="Adam C."/>
            <person name="Daum C."/>
            <person name="Floudas D."/>
            <person name="Sun H."/>
            <person name="Yadav J.S."/>
            <person name="Pangilinan J."/>
            <person name="Larsson K.H."/>
            <person name="Matsuura K."/>
            <person name="Barry K."/>
            <person name="Labutti K."/>
            <person name="Kuo R."/>
            <person name="Ohm R.A."/>
            <person name="Bhattacharya S.S."/>
            <person name="Shirouzu T."/>
            <person name="Yoshinaga Y."/>
            <person name="Martin F.M."/>
            <person name="Grigoriev I.V."/>
            <person name="Hibbett D.S."/>
        </authorList>
    </citation>
    <scope>NUCLEOTIDE SEQUENCE [LARGE SCALE GENOMIC DNA]</scope>
    <source>
        <strain evidence="2 3">HHB9708</strain>
    </source>
</reference>
<evidence type="ECO:0000313" key="2">
    <source>
        <dbReference type="EMBL" id="KZS88929.1"/>
    </source>
</evidence>
<accession>A0A164PPX4</accession>